<dbReference type="NCBIfam" id="NF004671">
    <property type="entry name" value="PRK06010.1"/>
    <property type="match status" value="1"/>
</dbReference>
<feature type="transmembrane region" description="Helical" evidence="6">
    <location>
        <begin position="12"/>
        <end position="37"/>
    </location>
</feature>
<dbReference type="EMBL" id="UOEC01000057">
    <property type="protein sequence ID" value="VAV89108.1"/>
    <property type="molecule type" value="Genomic_DNA"/>
</dbReference>
<dbReference type="InterPro" id="IPR006305">
    <property type="entry name" value="FliQ"/>
</dbReference>
<feature type="transmembrane region" description="Helical" evidence="6">
    <location>
        <begin position="49"/>
        <end position="69"/>
    </location>
</feature>
<keyword evidence="7" id="KW-0282">Flagellum</keyword>
<reference evidence="7" key="1">
    <citation type="submission" date="2018-06" db="EMBL/GenBank/DDBJ databases">
        <authorList>
            <person name="Zhirakovskaya E."/>
        </authorList>
    </citation>
    <scope>NUCLEOTIDE SEQUENCE</scope>
</reference>
<dbReference type="PANTHER" id="PTHR34040">
    <property type="entry name" value="FLAGELLAR BIOSYNTHETIC PROTEIN FLIQ"/>
    <property type="match status" value="1"/>
</dbReference>
<dbReference type="InterPro" id="IPR002191">
    <property type="entry name" value="Bac_export_3"/>
</dbReference>
<accession>A0A3B0RLJ3</accession>
<comment type="subcellular location">
    <subcellularLocation>
        <location evidence="1">Cell membrane</location>
        <topology evidence="1">Multi-pass membrane protein</topology>
    </subcellularLocation>
</comment>
<gene>
    <name evidence="7" type="ORF">MNBD_ALPHA08-1580</name>
</gene>
<evidence type="ECO:0000256" key="6">
    <source>
        <dbReference type="SAM" id="Phobius"/>
    </source>
</evidence>
<evidence type="ECO:0000256" key="2">
    <source>
        <dbReference type="ARBA" id="ARBA00022475"/>
    </source>
</evidence>
<dbReference type="GO" id="GO:0044780">
    <property type="term" value="P:bacterial-type flagellum assembly"/>
    <property type="evidence" value="ECO:0007669"/>
    <property type="project" value="InterPro"/>
</dbReference>
<keyword evidence="2" id="KW-1003">Cell membrane</keyword>
<keyword evidence="4 6" id="KW-1133">Transmembrane helix</keyword>
<dbReference type="AlphaFoldDB" id="A0A3B0RLJ3"/>
<dbReference type="GO" id="GO:0009306">
    <property type="term" value="P:protein secretion"/>
    <property type="evidence" value="ECO:0007669"/>
    <property type="project" value="InterPro"/>
</dbReference>
<evidence type="ECO:0000256" key="1">
    <source>
        <dbReference type="ARBA" id="ARBA00004651"/>
    </source>
</evidence>
<evidence type="ECO:0000256" key="4">
    <source>
        <dbReference type="ARBA" id="ARBA00022989"/>
    </source>
</evidence>
<protein>
    <submittedName>
        <fullName evidence="7">Flagellar biosynthesis protein FliQ</fullName>
    </submittedName>
</protein>
<evidence type="ECO:0000313" key="7">
    <source>
        <dbReference type="EMBL" id="VAV89108.1"/>
    </source>
</evidence>
<dbReference type="PRINTS" id="PR00952">
    <property type="entry name" value="TYPE3IMQPROT"/>
</dbReference>
<dbReference type="PIRSF" id="PIRSF004669">
    <property type="entry name" value="FliQ"/>
    <property type="match status" value="1"/>
</dbReference>
<sequence>MNQADALDMVRAAIWVVITASGPAVLAAMAIGLSIALIQALTQIQEITLTFIPKIVVIFLVLIATAPFIGAEVNKFTDIVYGRIERGFS</sequence>
<proteinExistence type="predicted"/>
<evidence type="ECO:0000256" key="5">
    <source>
        <dbReference type="ARBA" id="ARBA00023136"/>
    </source>
</evidence>
<keyword evidence="7" id="KW-0966">Cell projection</keyword>
<organism evidence="7">
    <name type="scientific">hydrothermal vent metagenome</name>
    <dbReference type="NCBI Taxonomy" id="652676"/>
    <lineage>
        <taxon>unclassified sequences</taxon>
        <taxon>metagenomes</taxon>
        <taxon>ecological metagenomes</taxon>
    </lineage>
</organism>
<dbReference type="NCBIfam" id="TIGR01402">
    <property type="entry name" value="fliQ"/>
    <property type="match status" value="1"/>
</dbReference>
<dbReference type="Pfam" id="PF01313">
    <property type="entry name" value="Bac_export_3"/>
    <property type="match status" value="1"/>
</dbReference>
<keyword evidence="7" id="KW-0969">Cilium</keyword>
<keyword evidence="5 6" id="KW-0472">Membrane</keyword>
<dbReference type="GO" id="GO:0005886">
    <property type="term" value="C:plasma membrane"/>
    <property type="evidence" value="ECO:0007669"/>
    <property type="project" value="UniProtKB-SubCell"/>
</dbReference>
<name>A0A3B0RLJ3_9ZZZZ</name>
<keyword evidence="3 6" id="KW-0812">Transmembrane</keyword>
<evidence type="ECO:0000256" key="3">
    <source>
        <dbReference type="ARBA" id="ARBA00022692"/>
    </source>
</evidence>
<dbReference type="PANTHER" id="PTHR34040:SF7">
    <property type="entry name" value="SURFACE PRESENTATION OF ANTIGENS PROTEIN SPAQ"/>
    <property type="match status" value="1"/>
</dbReference>